<dbReference type="EMBL" id="KN831962">
    <property type="protein sequence ID" value="KIO06667.1"/>
    <property type="molecule type" value="Genomic_DNA"/>
</dbReference>
<evidence type="ECO:0000259" key="2">
    <source>
        <dbReference type="Pfam" id="PF22936"/>
    </source>
</evidence>
<dbReference type="AlphaFoldDB" id="A0A0C3KAL6"/>
<dbReference type="Pfam" id="PF22936">
    <property type="entry name" value="Pol_BBD"/>
    <property type="match status" value="1"/>
</dbReference>
<evidence type="ECO:0000313" key="3">
    <source>
        <dbReference type="EMBL" id="KIO06667.1"/>
    </source>
</evidence>
<dbReference type="STRING" id="870435.A0A0C3KAL6"/>
<dbReference type="OrthoDB" id="413361at2759"/>
<evidence type="ECO:0000256" key="1">
    <source>
        <dbReference type="SAM" id="MobiDB-lite"/>
    </source>
</evidence>
<dbReference type="InParanoid" id="A0A0C3KAL6"/>
<protein>
    <recommendedName>
        <fullName evidence="2">Retrovirus-related Pol polyprotein from transposon TNT 1-94-like beta-barrel domain-containing protein</fullName>
    </recommendedName>
</protein>
<name>A0A0C3KAL6_PISTI</name>
<keyword evidence="4" id="KW-1185">Reference proteome</keyword>
<reference evidence="3 4" key="1">
    <citation type="submission" date="2014-04" db="EMBL/GenBank/DDBJ databases">
        <authorList>
            <consortium name="DOE Joint Genome Institute"/>
            <person name="Kuo A."/>
            <person name="Kohler A."/>
            <person name="Costa M.D."/>
            <person name="Nagy L.G."/>
            <person name="Floudas D."/>
            <person name="Copeland A."/>
            <person name="Barry K.W."/>
            <person name="Cichocki N."/>
            <person name="Veneault-Fourrey C."/>
            <person name="LaButti K."/>
            <person name="Lindquist E.A."/>
            <person name="Lipzen A."/>
            <person name="Lundell T."/>
            <person name="Morin E."/>
            <person name="Murat C."/>
            <person name="Sun H."/>
            <person name="Tunlid A."/>
            <person name="Henrissat B."/>
            <person name="Grigoriev I.V."/>
            <person name="Hibbett D.S."/>
            <person name="Martin F."/>
            <person name="Nordberg H.P."/>
            <person name="Cantor M.N."/>
            <person name="Hua S.X."/>
        </authorList>
    </citation>
    <scope>NUCLEOTIDE SEQUENCE [LARGE SCALE GENOMIC DNA]</scope>
    <source>
        <strain evidence="3 4">Marx 270</strain>
    </source>
</reference>
<sequence>MTTTTSVSASATSASQAGSSVSAALSTGLTTFESVSVKIAAEAHCLIQQHSLSSVGSEYVNAATTSPSVGPPNVNLATGLHKTCNNPSGTYCDMPLGDSLVCGASNHDQVHCFKPGGGMASQRPAWQKGKGDNKDSTKPTTAVAVVPVPVPTTPPTAQPTQSTPVAAAVISLSSPWDTHPGDLTCAVITELTDDGDTTTHPSPTLQACLSTLSASSLLDSGTSHTLVHDRAFFRTYAADPSVNVQTANHGCLPTAGYGNCLAFLTIRGNRYQVHLTNCLHAPQAALHLVSVGWMLCQGWGCNFQGDPTRCELSHHGRPLGSVPLQSNNLCFLDLQFVCFDAPLPLTMTPVLSAFAQVLVTFDLWHA</sequence>
<dbReference type="InterPro" id="IPR054722">
    <property type="entry name" value="PolX-like_BBD"/>
</dbReference>
<gene>
    <name evidence="3" type="ORF">M404DRAFT_138230</name>
</gene>
<evidence type="ECO:0000313" key="4">
    <source>
        <dbReference type="Proteomes" id="UP000054217"/>
    </source>
</evidence>
<proteinExistence type="predicted"/>
<organism evidence="3 4">
    <name type="scientific">Pisolithus tinctorius Marx 270</name>
    <dbReference type="NCBI Taxonomy" id="870435"/>
    <lineage>
        <taxon>Eukaryota</taxon>
        <taxon>Fungi</taxon>
        <taxon>Dikarya</taxon>
        <taxon>Basidiomycota</taxon>
        <taxon>Agaricomycotina</taxon>
        <taxon>Agaricomycetes</taxon>
        <taxon>Agaricomycetidae</taxon>
        <taxon>Boletales</taxon>
        <taxon>Sclerodermatineae</taxon>
        <taxon>Pisolithaceae</taxon>
        <taxon>Pisolithus</taxon>
    </lineage>
</organism>
<reference evidence="4" key="2">
    <citation type="submission" date="2015-01" db="EMBL/GenBank/DDBJ databases">
        <title>Evolutionary Origins and Diversification of the Mycorrhizal Mutualists.</title>
        <authorList>
            <consortium name="DOE Joint Genome Institute"/>
            <consortium name="Mycorrhizal Genomics Consortium"/>
            <person name="Kohler A."/>
            <person name="Kuo A."/>
            <person name="Nagy L.G."/>
            <person name="Floudas D."/>
            <person name="Copeland A."/>
            <person name="Barry K.W."/>
            <person name="Cichocki N."/>
            <person name="Veneault-Fourrey C."/>
            <person name="LaButti K."/>
            <person name="Lindquist E.A."/>
            <person name="Lipzen A."/>
            <person name="Lundell T."/>
            <person name="Morin E."/>
            <person name="Murat C."/>
            <person name="Riley R."/>
            <person name="Ohm R."/>
            <person name="Sun H."/>
            <person name="Tunlid A."/>
            <person name="Henrissat B."/>
            <person name="Grigoriev I.V."/>
            <person name="Hibbett D.S."/>
            <person name="Martin F."/>
        </authorList>
    </citation>
    <scope>NUCLEOTIDE SEQUENCE [LARGE SCALE GENOMIC DNA]</scope>
    <source>
        <strain evidence="4">Marx 270</strain>
    </source>
</reference>
<feature type="region of interest" description="Disordered" evidence="1">
    <location>
        <begin position="119"/>
        <end position="139"/>
    </location>
</feature>
<feature type="domain" description="Retrovirus-related Pol polyprotein from transposon TNT 1-94-like beta-barrel" evidence="2">
    <location>
        <begin position="217"/>
        <end position="295"/>
    </location>
</feature>
<dbReference type="Proteomes" id="UP000054217">
    <property type="component" value="Unassembled WGS sequence"/>
</dbReference>
<dbReference type="HOGENOM" id="CLU_048314_0_0_1"/>
<accession>A0A0C3KAL6</accession>